<sequence>MPHRRKVLCCFKDCPNPALARSTKCLLHRYRERCEVEGCPNQVYARQRCVRHGGKRQCQRAGCCRNVRTGTFCSKHNPEIDKQCTEEGCTRQAHARQKCVRHGGGRLCSIASCSAYARREGMCIRHHRLSTASTLDDSATMSEEDFATLMEMCTSDTVPAATPHEELAFIDELVNSAVFDHVVEYSSSLFTFQTSQCLTDASYNAASMVAATYREPGPLSALSIDTEIDATSKIAPTKCTRVSSASATAGSADANTPTVLPMSAQVSFAPSTTRTWISNASNLAVPGRPMPVNDAFVTVAGASVAFAYARREGMCIRHHRLTTETSVVQVAPLDTISTSWDDLALIDELVNSPVFDHLVKYSVGVLRA</sequence>
<dbReference type="PANTHER" id="PTHR31827">
    <property type="entry name" value="EMB|CAB89363.1"/>
    <property type="match status" value="1"/>
</dbReference>
<dbReference type="EMBL" id="JNBR01002842">
    <property type="protein sequence ID" value="OQR81034.1"/>
    <property type="molecule type" value="Genomic_DNA"/>
</dbReference>
<keyword evidence="2" id="KW-1185">Reference proteome</keyword>
<evidence type="ECO:0000313" key="1">
    <source>
        <dbReference type="EMBL" id="OQR81034.1"/>
    </source>
</evidence>
<dbReference type="PANTHER" id="PTHR31827:SF1">
    <property type="entry name" value="EMB|CAB89363.1"/>
    <property type="match status" value="1"/>
</dbReference>
<dbReference type="AlphaFoldDB" id="A0A1V9Y5P4"/>
<proteinExistence type="predicted"/>
<comment type="caution">
    <text evidence="1">The sequence shown here is derived from an EMBL/GenBank/DDBJ whole genome shotgun (WGS) entry which is preliminary data.</text>
</comment>
<dbReference type="OrthoDB" id="69459at2759"/>
<accession>A0A1V9Y5P4</accession>
<gene>
    <name evidence="1" type="ORF">ACHHYP_16829</name>
</gene>
<organism evidence="1 2">
    <name type="scientific">Achlya hypogyna</name>
    <name type="common">Oomycete</name>
    <name type="synonym">Protoachlya hypogyna</name>
    <dbReference type="NCBI Taxonomy" id="1202772"/>
    <lineage>
        <taxon>Eukaryota</taxon>
        <taxon>Sar</taxon>
        <taxon>Stramenopiles</taxon>
        <taxon>Oomycota</taxon>
        <taxon>Saprolegniomycetes</taxon>
        <taxon>Saprolegniales</taxon>
        <taxon>Achlyaceae</taxon>
        <taxon>Achlya</taxon>
    </lineage>
</organism>
<dbReference type="Proteomes" id="UP000243579">
    <property type="component" value="Unassembled WGS sequence"/>
</dbReference>
<dbReference type="STRING" id="1202772.A0A1V9Y5P4"/>
<protein>
    <submittedName>
        <fullName evidence="1">Uncharacterized protein</fullName>
    </submittedName>
</protein>
<name>A0A1V9Y5P4_ACHHY</name>
<reference evidence="1 2" key="1">
    <citation type="journal article" date="2014" name="Genome Biol. Evol.">
        <title>The secreted proteins of Achlya hypogyna and Thraustotheca clavata identify the ancestral oomycete secretome and reveal gene acquisitions by horizontal gene transfer.</title>
        <authorList>
            <person name="Misner I."/>
            <person name="Blouin N."/>
            <person name="Leonard G."/>
            <person name="Richards T.A."/>
            <person name="Lane C.E."/>
        </authorList>
    </citation>
    <scope>NUCLEOTIDE SEQUENCE [LARGE SCALE GENOMIC DNA]</scope>
    <source>
        <strain evidence="1 2">ATCC 48635</strain>
    </source>
</reference>
<evidence type="ECO:0000313" key="2">
    <source>
        <dbReference type="Proteomes" id="UP000243579"/>
    </source>
</evidence>